<dbReference type="InterPro" id="IPR001932">
    <property type="entry name" value="PPM-type_phosphatase-like_dom"/>
</dbReference>
<dbReference type="Gene3D" id="3.30.450.20">
    <property type="entry name" value="PAS domain"/>
    <property type="match status" value="1"/>
</dbReference>
<protein>
    <submittedName>
        <fullName evidence="4">PAS domain S-box-containing protein</fullName>
    </submittedName>
</protein>
<evidence type="ECO:0000256" key="1">
    <source>
        <dbReference type="ARBA" id="ARBA00022801"/>
    </source>
</evidence>
<dbReference type="InParanoid" id="A0A420XS05"/>
<keyword evidence="5" id="KW-1185">Reference proteome</keyword>
<dbReference type="InterPro" id="IPR036457">
    <property type="entry name" value="PPM-type-like_dom_sf"/>
</dbReference>
<dbReference type="Pfam" id="PF07228">
    <property type="entry name" value="SpoIIE"/>
    <property type="match status" value="1"/>
</dbReference>
<dbReference type="InterPro" id="IPR013656">
    <property type="entry name" value="PAS_4"/>
</dbReference>
<dbReference type="EMBL" id="RBWV01000010">
    <property type="protein sequence ID" value="RKS77577.1"/>
    <property type="molecule type" value="Genomic_DNA"/>
</dbReference>
<proteinExistence type="predicted"/>
<comment type="caution">
    <text evidence="4">The sequence shown here is derived from an EMBL/GenBank/DDBJ whole genome shotgun (WGS) entry which is preliminary data.</text>
</comment>
<dbReference type="AlphaFoldDB" id="A0A420XS05"/>
<gene>
    <name evidence="4" type="ORF">CLV35_1270</name>
</gene>
<dbReference type="InterPro" id="IPR000014">
    <property type="entry name" value="PAS"/>
</dbReference>
<dbReference type="PANTHER" id="PTHR43156:SF2">
    <property type="entry name" value="STAGE II SPORULATION PROTEIN E"/>
    <property type="match status" value="1"/>
</dbReference>
<dbReference type="NCBIfam" id="TIGR00229">
    <property type="entry name" value="sensory_box"/>
    <property type="match status" value="1"/>
</dbReference>
<organism evidence="4 5">
    <name type="scientific">Motilibacter peucedani</name>
    <dbReference type="NCBI Taxonomy" id="598650"/>
    <lineage>
        <taxon>Bacteria</taxon>
        <taxon>Bacillati</taxon>
        <taxon>Actinomycetota</taxon>
        <taxon>Actinomycetes</taxon>
        <taxon>Motilibacterales</taxon>
        <taxon>Motilibacteraceae</taxon>
        <taxon>Motilibacter</taxon>
    </lineage>
</organism>
<name>A0A420XS05_9ACTN</name>
<dbReference type="SMART" id="SM00331">
    <property type="entry name" value="PP2C_SIG"/>
    <property type="match status" value="1"/>
</dbReference>
<dbReference type="Pfam" id="PF13185">
    <property type="entry name" value="GAF_2"/>
    <property type="match status" value="1"/>
</dbReference>
<feature type="domain" description="PPM-type phosphatase" evidence="3">
    <location>
        <begin position="339"/>
        <end position="576"/>
    </location>
</feature>
<dbReference type="PANTHER" id="PTHR43156">
    <property type="entry name" value="STAGE II SPORULATION PROTEIN E-RELATED"/>
    <property type="match status" value="1"/>
</dbReference>
<dbReference type="Gene3D" id="3.30.450.40">
    <property type="match status" value="1"/>
</dbReference>
<evidence type="ECO:0000259" key="3">
    <source>
        <dbReference type="SMART" id="SM00331"/>
    </source>
</evidence>
<reference evidence="4 5" key="1">
    <citation type="submission" date="2018-10" db="EMBL/GenBank/DDBJ databases">
        <title>Genomic Encyclopedia of Archaeal and Bacterial Type Strains, Phase II (KMG-II): from individual species to whole genera.</title>
        <authorList>
            <person name="Goeker M."/>
        </authorList>
    </citation>
    <scope>NUCLEOTIDE SEQUENCE [LARGE SCALE GENOMIC DNA]</scope>
    <source>
        <strain evidence="4 5">RP-AC37</strain>
    </source>
</reference>
<keyword evidence="1" id="KW-0378">Hydrolase</keyword>
<dbReference type="Gene3D" id="3.60.40.10">
    <property type="entry name" value="PPM-type phosphatase domain"/>
    <property type="match status" value="1"/>
</dbReference>
<feature type="domain" description="GAF" evidence="2">
    <location>
        <begin position="158"/>
        <end position="311"/>
    </location>
</feature>
<dbReference type="SMART" id="SM00065">
    <property type="entry name" value="GAF"/>
    <property type="match status" value="1"/>
</dbReference>
<evidence type="ECO:0000313" key="4">
    <source>
        <dbReference type="EMBL" id="RKS77577.1"/>
    </source>
</evidence>
<dbReference type="InterPro" id="IPR035965">
    <property type="entry name" value="PAS-like_dom_sf"/>
</dbReference>
<dbReference type="RefSeq" id="WP_183061782.1">
    <property type="nucleotide sequence ID" value="NZ_RBWV01000010.1"/>
</dbReference>
<dbReference type="SUPFAM" id="SSF81606">
    <property type="entry name" value="PP2C-like"/>
    <property type="match status" value="1"/>
</dbReference>
<dbReference type="Proteomes" id="UP000281955">
    <property type="component" value="Unassembled WGS sequence"/>
</dbReference>
<dbReference type="InterPro" id="IPR052016">
    <property type="entry name" value="Bact_Sigma-Reg"/>
</dbReference>
<dbReference type="InterPro" id="IPR003018">
    <property type="entry name" value="GAF"/>
</dbReference>
<evidence type="ECO:0000259" key="2">
    <source>
        <dbReference type="SMART" id="SM00065"/>
    </source>
</evidence>
<dbReference type="Pfam" id="PF08448">
    <property type="entry name" value="PAS_4"/>
    <property type="match status" value="1"/>
</dbReference>
<evidence type="ECO:0000313" key="5">
    <source>
        <dbReference type="Proteomes" id="UP000281955"/>
    </source>
</evidence>
<sequence length="576" mass="60638">MEGADVEAVFDATDAALLDTLVREAPLGFALYDADLRYRRINRVLALANGLTVAEHLGRRPSEVLGDLGEAVEAVLRRVLVDGASIHDDDFVGTSADGVQTRWQSQWFPVRSRSEVVGVAVFVSDVTARRQTEDALRAAYRRGERLLAVTTRLAQALTLEQVTSVVTEELRDGFGALGAGLALVEADQLAYISGPGMPVMGARRVPLRVDADATTPTAQAMRTGRPVYVASLDGLAEVGLDPAAVGPGLQSAGERSWAWLPLSTAAGVLGVMRVAFGEARVLPPEERVSLEAVATQSAIAVERALLYDREHSTAEELQGSLLPDRLPAVPGLTLAARYLPATLSTLRASGAASVGGDWYDAFVLPGGRLAFVLGDVMGKGVRAAAGMGRVRSALRALAFTDESPASVLSGLDRVFTATEDVDQIVTLVYAVVDPATREVVATSAGHPPVLLVPAEGAPRLRPIVEGSMPLGMPEPRVEQTLQLDPGDSLVVFSDGLVETREGGIGAGLDDLVRGVSTVYGPDARPPVVPRGRVGRRPAEVAPEPGVLLDRLLETVVGAGVPLTARRDDVTLLGIRV</sequence>
<dbReference type="InterPro" id="IPR029016">
    <property type="entry name" value="GAF-like_dom_sf"/>
</dbReference>
<accession>A0A420XS05</accession>
<dbReference type="GO" id="GO:0016791">
    <property type="term" value="F:phosphatase activity"/>
    <property type="evidence" value="ECO:0007669"/>
    <property type="project" value="TreeGrafter"/>
</dbReference>
<dbReference type="SUPFAM" id="SSF55785">
    <property type="entry name" value="PYP-like sensor domain (PAS domain)"/>
    <property type="match status" value="1"/>
</dbReference>
<dbReference type="SUPFAM" id="SSF55781">
    <property type="entry name" value="GAF domain-like"/>
    <property type="match status" value="1"/>
</dbReference>